<comment type="similarity">
    <text evidence="2">Belongs to the GtrA family.</text>
</comment>
<dbReference type="Proteomes" id="UP000295674">
    <property type="component" value="Unassembled WGS sequence"/>
</dbReference>
<dbReference type="EMBL" id="SMKS01000008">
    <property type="protein sequence ID" value="TDD08062.1"/>
    <property type="molecule type" value="Genomic_DNA"/>
</dbReference>
<dbReference type="GO" id="GO:0005886">
    <property type="term" value="C:plasma membrane"/>
    <property type="evidence" value="ECO:0007669"/>
    <property type="project" value="TreeGrafter"/>
</dbReference>
<organism evidence="8 9">
    <name type="scientific">Saccharopolyspora terrae</name>
    <dbReference type="NCBI Taxonomy" id="2530384"/>
    <lineage>
        <taxon>Bacteria</taxon>
        <taxon>Bacillati</taxon>
        <taxon>Actinomycetota</taxon>
        <taxon>Actinomycetes</taxon>
        <taxon>Pseudonocardiales</taxon>
        <taxon>Pseudonocardiaceae</taxon>
        <taxon>Saccharopolyspora</taxon>
    </lineage>
</organism>
<feature type="transmembrane region" description="Helical" evidence="6">
    <location>
        <begin position="210"/>
        <end position="233"/>
    </location>
</feature>
<feature type="domain" description="GtrA/DPMS transmembrane" evidence="7">
    <location>
        <begin position="114"/>
        <end position="234"/>
    </location>
</feature>
<dbReference type="OrthoDB" id="3828151at2"/>
<keyword evidence="9" id="KW-1185">Reference proteome</keyword>
<gene>
    <name evidence="8" type="ORF">E1181_07710</name>
</gene>
<keyword evidence="5 6" id="KW-0472">Membrane</keyword>
<comment type="caution">
    <text evidence="8">The sequence shown here is derived from an EMBL/GenBank/DDBJ whole genome shotgun (WGS) entry which is preliminary data.</text>
</comment>
<dbReference type="GO" id="GO:0000271">
    <property type="term" value="P:polysaccharide biosynthetic process"/>
    <property type="evidence" value="ECO:0007669"/>
    <property type="project" value="InterPro"/>
</dbReference>
<dbReference type="PANTHER" id="PTHR38459">
    <property type="entry name" value="PROPHAGE BACTOPRENOL-LINKED GLUCOSE TRANSLOCASE HOMOLOG"/>
    <property type="match status" value="1"/>
</dbReference>
<dbReference type="AlphaFoldDB" id="A0A4R4VQJ4"/>
<feature type="transmembrane region" description="Helical" evidence="6">
    <location>
        <begin position="180"/>
        <end position="204"/>
    </location>
</feature>
<evidence type="ECO:0000256" key="1">
    <source>
        <dbReference type="ARBA" id="ARBA00004141"/>
    </source>
</evidence>
<evidence type="ECO:0000256" key="3">
    <source>
        <dbReference type="ARBA" id="ARBA00022692"/>
    </source>
</evidence>
<sequence length="236" mass="25365">MASTSGVLTTCALVGAVRPQPVSVCNSSFTDPTQPSLSAHRVLLPPGTSGPQRIAKRHRYTLGGRVCHGPGISSGWVEGRLVLPSFRKGEPVTVADTAANTEPKKLGVFNQLARFIIIGGGCAVIDFGTYSLLLGVLGWPIWLSKSISFILGTTASYVINRKFTFQGAGQGNTTAKAGAFVVLYTTTFFVNMGSNQLLCVLFNAQEAWQFTLFWVIAQGLGTMINFIMLKLLIFRD</sequence>
<evidence type="ECO:0000313" key="8">
    <source>
        <dbReference type="EMBL" id="TDD08062.1"/>
    </source>
</evidence>
<dbReference type="Pfam" id="PF04138">
    <property type="entry name" value="GtrA_DPMS_TM"/>
    <property type="match status" value="1"/>
</dbReference>
<dbReference type="InterPro" id="IPR051401">
    <property type="entry name" value="GtrA_CellWall_Glycosyl"/>
</dbReference>
<proteinExistence type="inferred from homology"/>
<feature type="transmembrane region" description="Helical" evidence="6">
    <location>
        <begin position="112"/>
        <end position="133"/>
    </location>
</feature>
<reference evidence="8 9" key="1">
    <citation type="submission" date="2019-03" db="EMBL/GenBank/DDBJ databases">
        <title>Draft genome sequences of novel Actinobacteria.</title>
        <authorList>
            <person name="Sahin N."/>
            <person name="Ay H."/>
            <person name="Saygin H."/>
        </authorList>
    </citation>
    <scope>NUCLEOTIDE SEQUENCE [LARGE SCALE GENOMIC DNA]</scope>
    <source>
        <strain evidence="8 9">16K309</strain>
    </source>
</reference>
<dbReference type="InterPro" id="IPR007267">
    <property type="entry name" value="GtrA_DPMS_TM"/>
</dbReference>
<evidence type="ECO:0000256" key="6">
    <source>
        <dbReference type="SAM" id="Phobius"/>
    </source>
</evidence>
<keyword evidence="3 6" id="KW-0812">Transmembrane</keyword>
<comment type="subcellular location">
    <subcellularLocation>
        <location evidence="1">Membrane</location>
        <topology evidence="1">Multi-pass membrane protein</topology>
    </subcellularLocation>
</comment>
<protein>
    <submittedName>
        <fullName evidence="8">GtrA family protein</fullName>
    </submittedName>
</protein>
<evidence type="ECO:0000256" key="2">
    <source>
        <dbReference type="ARBA" id="ARBA00009399"/>
    </source>
</evidence>
<dbReference type="PANTHER" id="PTHR38459:SF6">
    <property type="entry name" value="ARABINOGALACTAN BIOSYNTHESIS RECRUITING PROTEIN RV3789"/>
    <property type="match status" value="1"/>
</dbReference>
<feature type="transmembrane region" description="Helical" evidence="6">
    <location>
        <begin position="139"/>
        <end position="159"/>
    </location>
</feature>
<evidence type="ECO:0000256" key="5">
    <source>
        <dbReference type="ARBA" id="ARBA00023136"/>
    </source>
</evidence>
<evidence type="ECO:0000256" key="4">
    <source>
        <dbReference type="ARBA" id="ARBA00022989"/>
    </source>
</evidence>
<keyword evidence="4 6" id="KW-1133">Transmembrane helix</keyword>
<name>A0A4R4VQJ4_9PSEU</name>
<accession>A0A4R4VQJ4</accession>
<evidence type="ECO:0000313" key="9">
    <source>
        <dbReference type="Proteomes" id="UP000295674"/>
    </source>
</evidence>
<evidence type="ECO:0000259" key="7">
    <source>
        <dbReference type="Pfam" id="PF04138"/>
    </source>
</evidence>